<proteinExistence type="predicted"/>
<protein>
    <submittedName>
        <fullName evidence="2">LysR family transcriptional regulator</fullName>
    </submittedName>
</protein>
<gene>
    <name evidence="2" type="ORF">PFI31113_02163</name>
</gene>
<name>A0A5E4UVM2_9BURK</name>
<evidence type="ECO:0000313" key="2">
    <source>
        <dbReference type="EMBL" id="VVE02530.1"/>
    </source>
</evidence>
<dbReference type="Proteomes" id="UP000382577">
    <property type="component" value="Unassembled WGS sequence"/>
</dbReference>
<dbReference type="EMBL" id="CABPRW010000004">
    <property type="protein sequence ID" value="VVE02530.1"/>
    <property type="molecule type" value="Genomic_DNA"/>
</dbReference>
<organism evidence="2 3">
    <name type="scientific">Pandoraea fibrosis</name>
    <dbReference type="NCBI Taxonomy" id="1891094"/>
    <lineage>
        <taxon>Bacteria</taxon>
        <taxon>Pseudomonadati</taxon>
        <taxon>Pseudomonadota</taxon>
        <taxon>Betaproteobacteria</taxon>
        <taxon>Burkholderiales</taxon>
        <taxon>Burkholderiaceae</taxon>
        <taxon>Pandoraea</taxon>
    </lineage>
</organism>
<feature type="region of interest" description="Disordered" evidence="1">
    <location>
        <begin position="1"/>
        <end position="21"/>
    </location>
</feature>
<evidence type="ECO:0000256" key="1">
    <source>
        <dbReference type="SAM" id="MobiDB-lite"/>
    </source>
</evidence>
<dbReference type="AlphaFoldDB" id="A0A5E4UVM2"/>
<sequence>MCAKDSVWLSGHSRPANHGHAPSLFRIRREMRVQDSIIPELVLRKNQLYTSKQFGFSEVQPIC</sequence>
<reference evidence="2 3" key="1">
    <citation type="submission" date="2019-08" db="EMBL/GenBank/DDBJ databases">
        <authorList>
            <person name="Peeters C."/>
        </authorList>
    </citation>
    <scope>NUCLEOTIDE SEQUENCE [LARGE SCALE GENOMIC DNA]</scope>
    <source>
        <strain evidence="2 3">LMG 31113</strain>
    </source>
</reference>
<accession>A0A5E4UVM2</accession>
<evidence type="ECO:0000313" key="3">
    <source>
        <dbReference type="Proteomes" id="UP000382577"/>
    </source>
</evidence>